<dbReference type="SUPFAM" id="SSF50331">
    <property type="entry name" value="MOP-like"/>
    <property type="match status" value="1"/>
</dbReference>
<dbReference type="InterPro" id="IPR008995">
    <property type="entry name" value="Mo/tungstate-bd_C_term_dom"/>
</dbReference>
<name>A0A6N2T3I8_9BACT</name>
<proteinExistence type="predicted"/>
<dbReference type="RefSeq" id="WP_156847501.1">
    <property type="nucleotide sequence ID" value="NZ_CACRSK010000006.1"/>
</dbReference>
<dbReference type="AlphaFoldDB" id="A0A6N2T3I8"/>
<evidence type="ECO:0000313" key="2">
    <source>
        <dbReference type="EMBL" id="VYS99969.1"/>
    </source>
</evidence>
<gene>
    <name evidence="2" type="ORF">CULFYP111_01177</name>
</gene>
<evidence type="ECO:0000259" key="1">
    <source>
        <dbReference type="Pfam" id="PF03459"/>
    </source>
</evidence>
<reference evidence="2" key="1">
    <citation type="submission" date="2019-11" db="EMBL/GenBank/DDBJ databases">
        <authorList>
            <person name="Feng L."/>
        </authorList>
    </citation>
    <scope>NUCLEOTIDE SEQUENCE</scope>
    <source>
        <strain evidence="2">CUreolyticusLFYP111</strain>
    </source>
</reference>
<dbReference type="EMBL" id="CACRSK010000006">
    <property type="protein sequence ID" value="VYS99969.1"/>
    <property type="molecule type" value="Genomic_DNA"/>
</dbReference>
<feature type="domain" description="Transport-associated OB type 1" evidence="1">
    <location>
        <begin position="65"/>
        <end position="126"/>
    </location>
</feature>
<dbReference type="Pfam" id="PF03459">
    <property type="entry name" value="TOBE"/>
    <property type="match status" value="1"/>
</dbReference>
<dbReference type="Gene3D" id="2.40.50.100">
    <property type="match status" value="1"/>
</dbReference>
<dbReference type="InterPro" id="IPR005116">
    <property type="entry name" value="Transp-assoc_OB_typ1"/>
</dbReference>
<protein>
    <submittedName>
        <fullName evidence="2">TOBE domain protein</fullName>
    </submittedName>
</protein>
<organism evidence="2">
    <name type="scientific">Campylobacter ureolyticus</name>
    <dbReference type="NCBI Taxonomy" id="827"/>
    <lineage>
        <taxon>Bacteria</taxon>
        <taxon>Pseudomonadati</taxon>
        <taxon>Campylobacterota</taxon>
        <taxon>Epsilonproteobacteria</taxon>
        <taxon>Campylobacterales</taxon>
        <taxon>Campylobacteraceae</taxon>
        <taxon>Campylobacter</taxon>
    </lineage>
</organism>
<sequence length="128" mass="13924">MNKIKAKVTKIKECGDLSHLFSDTCIGSLSLVMLSADFDISDEIEIGFKESAVAVLVGKCDTLSYSNQIKVTINLVEIGEILTKICGIYKNSNVEIISLITTNSAKRLNLKSGDEATFLVKATDMFVV</sequence>
<accession>A0A6N2T3I8</accession>